<organism evidence="3 4">
    <name type="scientific">Geotalea daltonii (strain DSM 22248 / JCM 15807 / FRC-32)</name>
    <name type="common">Geobacter daltonii</name>
    <dbReference type="NCBI Taxonomy" id="316067"/>
    <lineage>
        <taxon>Bacteria</taxon>
        <taxon>Pseudomonadati</taxon>
        <taxon>Thermodesulfobacteriota</taxon>
        <taxon>Desulfuromonadia</taxon>
        <taxon>Geobacterales</taxon>
        <taxon>Geobacteraceae</taxon>
        <taxon>Geotalea</taxon>
    </lineage>
</organism>
<evidence type="ECO:0000256" key="1">
    <source>
        <dbReference type="SAM" id="Phobius"/>
    </source>
</evidence>
<sequence length="410" mass="43610">MTRKTVLYAIIIAGVCISGAVFLTASPTGKRLFGKDSAPAKPQLFRYASLSGLDLFRYVCTTAGLTPSPGGDLLLQDGNIARLSLHGDLQAGLRAVMEKSRVPYAVFIAIEPKTGRVLASVSHSSLSTEWKNRAPFTGYPMASLFKIVTAAAAFESGKANALTPLHFRGRASSESPSRWGKPGRGGDTTIPLCNAMARSVNPAFGRLAEECLDISMLASTAKQFGFGTAPFGGNFIATEELPTPSTSGELMRMAAGLDHRIKISPFHVAMIFAALGNGGTMPVPSFVDTIHKPGGKEIYQMKPSPLFTMTSPHVAGELIRSMYGTVITGTAKTAFRDSKGLRYHSLIPVAGKTGSIIGYDPRGHYNWFAGLAPADNPRIAFVALTINGDLLRLRAPQLGRAALDIFFAGK</sequence>
<dbReference type="Pfam" id="PF00905">
    <property type="entry name" value="Transpeptidase"/>
    <property type="match status" value="1"/>
</dbReference>
<dbReference type="InterPro" id="IPR001460">
    <property type="entry name" value="PCN-bd_Tpept"/>
</dbReference>
<dbReference type="HOGENOM" id="CLU_047548_1_0_7"/>
<proteinExistence type="predicted"/>
<dbReference type="OrthoDB" id="9811238at2"/>
<accession>B9M0U4</accession>
<name>B9M0U4_GEODF</name>
<feature type="domain" description="Penicillin-binding protein transpeptidase" evidence="2">
    <location>
        <begin position="106"/>
        <end position="387"/>
    </location>
</feature>
<dbReference type="GO" id="GO:0005886">
    <property type="term" value="C:plasma membrane"/>
    <property type="evidence" value="ECO:0007669"/>
    <property type="project" value="TreeGrafter"/>
</dbReference>
<reference evidence="3 4" key="1">
    <citation type="submission" date="2009-01" db="EMBL/GenBank/DDBJ databases">
        <title>Complete sequence of Geobacter sp. FRC-32.</title>
        <authorList>
            <consortium name="US DOE Joint Genome Institute"/>
            <person name="Lucas S."/>
            <person name="Copeland A."/>
            <person name="Lapidus A."/>
            <person name="Glavina del Rio T."/>
            <person name="Dalin E."/>
            <person name="Tice H."/>
            <person name="Bruce D."/>
            <person name="Goodwin L."/>
            <person name="Pitluck S."/>
            <person name="Saunders E."/>
            <person name="Brettin T."/>
            <person name="Detter J.C."/>
            <person name="Han C."/>
            <person name="Larimer F."/>
            <person name="Land M."/>
            <person name="Hauser L."/>
            <person name="Kyrpides N."/>
            <person name="Ovchinnikova G."/>
            <person name="Kostka J."/>
            <person name="Richardson P."/>
        </authorList>
    </citation>
    <scope>NUCLEOTIDE SEQUENCE [LARGE SCALE GENOMIC DNA]</scope>
    <source>
        <strain evidence="4">DSM 22248 / JCM 15807 / FRC-32</strain>
    </source>
</reference>
<protein>
    <submittedName>
        <fullName evidence="3">Transpeptidase</fullName>
    </submittedName>
</protein>
<dbReference type="SUPFAM" id="SSF56601">
    <property type="entry name" value="beta-lactamase/transpeptidase-like"/>
    <property type="match status" value="1"/>
</dbReference>
<dbReference type="Gene3D" id="3.40.710.10">
    <property type="entry name" value="DD-peptidase/beta-lactamase superfamily"/>
    <property type="match status" value="1"/>
</dbReference>
<dbReference type="KEGG" id="geo:Geob_2597"/>
<dbReference type="STRING" id="316067.Geob_2597"/>
<evidence type="ECO:0000313" key="4">
    <source>
        <dbReference type="Proteomes" id="UP000007721"/>
    </source>
</evidence>
<dbReference type="GO" id="GO:0008658">
    <property type="term" value="F:penicillin binding"/>
    <property type="evidence" value="ECO:0007669"/>
    <property type="project" value="InterPro"/>
</dbReference>
<keyword evidence="1" id="KW-0812">Transmembrane</keyword>
<dbReference type="InterPro" id="IPR012338">
    <property type="entry name" value="Beta-lactam/transpept-like"/>
</dbReference>
<gene>
    <name evidence="3" type="ordered locus">Geob_2597</name>
</gene>
<dbReference type="PANTHER" id="PTHR30627:SF2">
    <property type="entry name" value="PEPTIDOGLYCAN D,D-TRANSPEPTIDASE MRDA"/>
    <property type="match status" value="1"/>
</dbReference>
<dbReference type="AlphaFoldDB" id="B9M0U4"/>
<keyword evidence="1" id="KW-0472">Membrane</keyword>
<dbReference type="eggNOG" id="COG0768">
    <property type="taxonomic scope" value="Bacteria"/>
</dbReference>
<feature type="transmembrane region" description="Helical" evidence="1">
    <location>
        <begin position="6"/>
        <end position="25"/>
    </location>
</feature>
<dbReference type="RefSeq" id="WP_012647676.1">
    <property type="nucleotide sequence ID" value="NC_011979.1"/>
</dbReference>
<dbReference type="PANTHER" id="PTHR30627">
    <property type="entry name" value="PEPTIDOGLYCAN D,D-TRANSPEPTIDASE"/>
    <property type="match status" value="1"/>
</dbReference>
<keyword evidence="4" id="KW-1185">Reference proteome</keyword>
<dbReference type="GO" id="GO:0071972">
    <property type="term" value="F:peptidoglycan L,D-transpeptidase activity"/>
    <property type="evidence" value="ECO:0007669"/>
    <property type="project" value="TreeGrafter"/>
</dbReference>
<evidence type="ECO:0000259" key="2">
    <source>
        <dbReference type="Pfam" id="PF00905"/>
    </source>
</evidence>
<dbReference type="Proteomes" id="UP000007721">
    <property type="component" value="Chromosome"/>
</dbReference>
<dbReference type="GO" id="GO:0071555">
    <property type="term" value="P:cell wall organization"/>
    <property type="evidence" value="ECO:0007669"/>
    <property type="project" value="TreeGrafter"/>
</dbReference>
<evidence type="ECO:0000313" key="3">
    <source>
        <dbReference type="EMBL" id="ACM20947.1"/>
    </source>
</evidence>
<dbReference type="InterPro" id="IPR050515">
    <property type="entry name" value="Beta-lactam/transpept"/>
</dbReference>
<dbReference type="EMBL" id="CP001390">
    <property type="protein sequence ID" value="ACM20947.1"/>
    <property type="molecule type" value="Genomic_DNA"/>
</dbReference>
<keyword evidence="1" id="KW-1133">Transmembrane helix</keyword>